<dbReference type="NCBIfam" id="TIGR00369">
    <property type="entry name" value="unchar_dom_1"/>
    <property type="match status" value="1"/>
</dbReference>
<dbReference type="Gene3D" id="3.10.129.10">
    <property type="entry name" value="Hotdog Thioesterase"/>
    <property type="match status" value="1"/>
</dbReference>
<dbReference type="PANTHER" id="PTHR21660">
    <property type="entry name" value="THIOESTERASE SUPERFAMILY MEMBER-RELATED"/>
    <property type="match status" value="1"/>
</dbReference>
<gene>
    <name evidence="4" type="ORF">CF168_17355</name>
</gene>
<dbReference type="InterPro" id="IPR029069">
    <property type="entry name" value="HotDog_dom_sf"/>
</dbReference>
<dbReference type="KEGG" id="sbj:CF168_17355"/>
<proteinExistence type="inferred from homology"/>
<organism evidence="4 5">
    <name type="scientific">Shewanella bicestrii</name>
    <dbReference type="NCBI Taxonomy" id="2018305"/>
    <lineage>
        <taxon>Bacteria</taxon>
        <taxon>Pseudomonadati</taxon>
        <taxon>Pseudomonadota</taxon>
        <taxon>Gammaproteobacteria</taxon>
        <taxon>Alteromonadales</taxon>
        <taxon>Shewanellaceae</taxon>
        <taxon>Shewanella</taxon>
    </lineage>
</organism>
<dbReference type="InterPro" id="IPR006683">
    <property type="entry name" value="Thioestr_dom"/>
</dbReference>
<keyword evidence="5" id="KW-1185">Reference proteome</keyword>
<dbReference type="EMBL" id="CP022358">
    <property type="protein sequence ID" value="ASK70482.1"/>
    <property type="molecule type" value="Genomic_DNA"/>
</dbReference>
<comment type="similarity">
    <text evidence="1">Belongs to the thioesterase PaaI family.</text>
</comment>
<reference evidence="4 5" key="1">
    <citation type="submission" date="2017-07" db="EMBL/GenBank/DDBJ databases">
        <title>Phenotypical and genomic characterization of a clinical isolate of Shewanella bicestrii sp. nov. producing an extended-spectrum beta-lactamase and a new oxacillinase variant.</title>
        <authorList>
            <person name="Jousset A.B."/>
            <person name="Bonnin R.A."/>
            <person name="Girlich D."/>
            <person name="Dabos L."/>
            <person name="Potron A."/>
            <person name="Dortet L."/>
            <person name="Glaser P."/>
            <person name="Naas T."/>
        </authorList>
    </citation>
    <scope>NUCLEOTIDE SEQUENCE [LARGE SCALE GENOMIC DNA]</scope>
    <source>
        <strain evidence="4 5">JAB-1</strain>
    </source>
</reference>
<dbReference type="AlphaFoldDB" id="A0A220URH5"/>
<name>A0A220URH5_9GAMM</name>
<evidence type="ECO:0000313" key="4">
    <source>
        <dbReference type="EMBL" id="ASK70482.1"/>
    </source>
</evidence>
<dbReference type="CDD" id="cd03443">
    <property type="entry name" value="PaaI_thioesterase"/>
    <property type="match status" value="1"/>
</dbReference>
<dbReference type="PANTHER" id="PTHR21660:SF1">
    <property type="entry name" value="ACYL-COENZYME A THIOESTERASE 13"/>
    <property type="match status" value="1"/>
</dbReference>
<protein>
    <submittedName>
        <fullName evidence="4">Phenylacetic acid degradation protein</fullName>
    </submittedName>
</protein>
<sequence>MNISHLSGLEHLSAIINGDIPPPTIFDTMGMFNLQVSPGAVVLGCCATEQHCNPMGGVHGGFAATILDSVTGCAVHSLLEAGVSYGTVDLAVKMMRPVPMNEQLIAEAKVTHISRSLGIAEGTIRNSEGKLLASGSATCFIKRPNL</sequence>
<dbReference type="SUPFAM" id="SSF54637">
    <property type="entry name" value="Thioesterase/thiol ester dehydrase-isomerase"/>
    <property type="match status" value="1"/>
</dbReference>
<dbReference type="Proteomes" id="UP000198367">
    <property type="component" value="Chromosome"/>
</dbReference>
<evidence type="ECO:0000259" key="3">
    <source>
        <dbReference type="Pfam" id="PF03061"/>
    </source>
</evidence>
<dbReference type="Pfam" id="PF03061">
    <property type="entry name" value="4HBT"/>
    <property type="match status" value="1"/>
</dbReference>
<dbReference type="GO" id="GO:0047617">
    <property type="term" value="F:fatty acyl-CoA hydrolase activity"/>
    <property type="evidence" value="ECO:0007669"/>
    <property type="project" value="InterPro"/>
</dbReference>
<evidence type="ECO:0000256" key="1">
    <source>
        <dbReference type="ARBA" id="ARBA00008324"/>
    </source>
</evidence>
<dbReference type="InterPro" id="IPR039298">
    <property type="entry name" value="ACOT13"/>
</dbReference>
<feature type="domain" description="Thioesterase" evidence="3">
    <location>
        <begin position="55"/>
        <end position="132"/>
    </location>
</feature>
<keyword evidence="2" id="KW-0378">Hydrolase</keyword>
<dbReference type="InterPro" id="IPR003736">
    <property type="entry name" value="PAAI_dom"/>
</dbReference>
<evidence type="ECO:0000313" key="5">
    <source>
        <dbReference type="Proteomes" id="UP000198367"/>
    </source>
</evidence>
<evidence type="ECO:0000256" key="2">
    <source>
        <dbReference type="ARBA" id="ARBA00022801"/>
    </source>
</evidence>
<dbReference type="RefSeq" id="WP_089068468.1">
    <property type="nucleotide sequence ID" value="NZ_CP022358.1"/>
</dbReference>
<accession>A0A220URH5</accession>